<protein>
    <recommendedName>
        <fullName evidence="4">Lipoprotein</fullName>
    </recommendedName>
</protein>
<comment type="caution">
    <text evidence="2">The sequence shown here is derived from an EMBL/GenBank/DDBJ whole genome shotgun (WGS) entry which is preliminary data.</text>
</comment>
<dbReference type="PROSITE" id="PS51257">
    <property type="entry name" value="PROKAR_LIPOPROTEIN"/>
    <property type="match status" value="1"/>
</dbReference>
<feature type="chain" id="PRO_5043399091" description="Lipoprotein" evidence="1">
    <location>
        <begin position="24"/>
        <end position="92"/>
    </location>
</feature>
<name>A0AAX1UEQ0_CERSP</name>
<evidence type="ECO:0008006" key="4">
    <source>
        <dbReference type="Google" id="ProtNLM"/>
    </source>
</evidence>
<dbReference type="AlphaFoldDB" id="A0AAX1UEQ0"/>
<organism evidence="2 3">
    <name type="scientific">Cereibacter sphaeroides</name>
    <name type="common">Rhodobacter sphaeroides</name>
    <dbReference type="NCBI Taxonomy" id="1063"/>
    <lineage>
        <taxon>Bacteria</taxon>
        <taxon>Pseudomonadati</taxon>
        <taxon>Pseudomonadota</taxon>
        <taxon>Alphaproteobacteria</taxon>
        <taxon>Rhodobacterales</taxon>
        <taxon>Paracoccaceae</taxon>
        <taxon>Cereibacter</taxon>
    </lineage>
</organism>
<evidence type="ECO:0000313" key="3">
    <source>
        <dbReference type="Proteomes" id="UP000266305"/>
    </source>
</evidence>
<feature type="signal peptide" evidence="1">
    <location>
        <begin position="1"/>
        <end position="23"/>
    </location>
</feature>
<evidence type="ECO:0000313" key="2">
    <source>
        <dbReference type="EMBL" id="RHZ90728.1"/>
    </source>
</evidence>
<reference evidence="2 3" key="1">
    <citation type="submission" date="2018-08" db="EMBL/GenBank/DDBJ databases">
        <title>Draft genome sequence of Rhodobacter sphaeroides FY.</title>
        <authorList>
            <person name="Rayyan A."/>
            <person name="Meyer T.E."/>
            <person name="Kyndt J.A."/>
        </authorList>
    </citation>
    <scope>NUCLEOTIDE SEQUENCE [LARGE SCALE GENOMIC DNA]</scope>
    <source>
        <strain evidence="2 3">FY</strain>
    </source>
</reference>
<accession>A0AAX1UEQ0</accession>
<gene>
    <name evidence="2" type="ORF">D1114_22310</name>
</gene>
<proteinExistence type="predicted"/>
<keyword evidence="1" id="KW-0732">Signal</keyword>
<dbReference type="EMBL" id="QWGP01000048">
    <property type="protein sequence ID" value="RHZ90728.1"/>
    <property type="molecule type" value="Genomic_DNA"/>
</dbReference>
<evidence type="ECO:0000256" key="1">
    <source>
        <dbReference type="SAM" id="SignalP"/>
    </source>
</evidence>
<dbReference type="RefSeq" id="WP_119001516.1">
    <property type="nucleotide sequence ID" value="NZ_QWGP01000048.1"/>
</dbReference>
<dbReference type="Proteomes" id="UP000266305">
    <property type="component" value="Unassembled WGS sequence"/>
</dbReference>
<sequence>MRVLPALPLLCLLAACGPMSVQRAEEVCAERARLAEAPRGTIGVGAGKGGMVSDLELTVTSDYLMGRDPSALFDACVYQKSGQPPTRPFYSR</sequence>